<keyword evidence="3 8" id="KW-0862">Zinc</keyword>
<protein>
    <submittedName>
        <fullName evidence="11">Doublesex and mab-3 related transcription factor 3a</fullName>
    </submittedName>
</protein>
<keyword evidence="7 8" id="KW-0539">Nucleus</keyword>
<dbReference type="SUPFAM" id="SSF46934">
    <property type="entry name" value="UBA-like"/>
    <property type="match status" value="1"/>
</dbReference>
<dbReference type="InterPro" id="IPR009060">
    <property type="entry name" value="UBA-like_sf"/>
</dbReference>
<organism evidence="11 12">
    <name type="scientific">Eptatretus burgeri</name>
    <name type="common">Inshore hagfish</name>
    <dbReference type="NCBI Taxonomy" id="7764"/>
    <lineage>
        <taxon>Eukaryota</taxon>
        <taxon>Metazoa</taxon>
        <taxon>Chordata</taxon>
        <taxon>Craniata</taxon>
        <taxon>Vertebrata</taxon>
        <taxon>Cyclostomata</taxon>
        <taxon>Myxini</taxon>
        <taxon>Myxiniformes</taxon>
        <taxon>Myxinidae</taxon>
        <taxon>Eptatretinae</taxon>
        <taxon>Eptatretus</taxon>
    </lineage>
</organism>
<evidence type="ECO:0000256" key="7">
    <source>
        <dbReference type="ARBA" id="ARBA00023242"/>
    </source>
</evidence>
<dbReference type="InterPro" id="IPR026607">
    <property type="entry name" value="DMRT"/>
</dbReference>
<sequence length="383" mass="40457">MNAYGAPYVYVSGGPGPGRAPLQRTPKCARCRNHGVLSWLKGHKRYCRFKDCTCDKCILIIERQRVMAAQVALRRQQANESPSRLVPEAYAGPSPGGDSYKVPHPQVQPTALGPRPSGRTEAATIRGSGPTSPDPVVPERGGEESPLCLSHSGFSTSMVACTVNNCSPGLPAPICGPPTPSTISIPTSSGLLGTLGTRPYQRPPGELLARIFPGHKPAVLELILRGCGGDLVSAIEVLLASQGGSHHPGDLHKLPMPTITLHHPPSLLSAWSLGSAFKAPGSARLPPLTAPPGPLPLPPPAPPALRYPLPALRPGPLAPFSPGELALWSSVALHPHPFRGSPYVLPPPQGWITVRAPIIIVKTNETPRGVNRNIISRHGTEFL</sequence>
<dbReference type="Gene3D" id="4.10.1040.10">
    <property type="entry name" value="DM DNA-binding domain"/>
    <property type="match status" value="1"/>
</dbReference>
<dbReference type="FunFam" id="4.10.1040.10:FF:000001">
    <property type="entry name" value="doublesex- and mab-3-related transcription factor 1"/>
    <property type="match status" value="1"/>
</dbReference>
<dbReference type="PROSITE" id="PS50809">
    <property type="entry name" value="DM_2"/>
    <property type="match status" value="1"/>
</dbReference>
<dbReference type="GO" id="GO:0000978">
    <property type="term" value="F:RNA polymerase II cis-regulatory region sequence-specific DNA binding"/>
    <property type="evidence" value="ECO:0007669"/>
    <property type="project" value="TreeGrafter"/>
</dbReference>
<dbReference type="Pfam" id="PF03474">
    <property type="entry name" value="DMA"/>
    <property type="match status" value="1"/>
</dbReference>
<dbReference type="InterPro" id="IPR005173">
    <property type="entry name" value="DMA"/>
</dbReference>
<accession>A0A8C4QYW0</accession>
<dbReference type="InterPro" id="IPR036407">
    <property type="entry name" value="DM_DNA-bd_sf"/>
</dbReference>
<dbReference type="SMART" id="SM00301">
    <property type="entry name" value="DM"/>
    <property type="match status" value="1"/>
</dbReference>
<dbReference type="PROSITE" id="PS40000">
    <property type="entry name" value="DM_1"/>
    <property type="match status" value="1"/>
</dbReference>
<dbReference type="GO" id="GO:0005634">
    <property type="term" value="C:nucleus"/>
    <property type="evidence" value="ECO:0007669"/>
    <property type="project" value="UniProtKB-SubCell"/>
</dbReference>
<dbReference type="GO" id="GO:0046872">
    <property type="term" value="F:metal ion binding"/>
    <property type="evidence" value="ECO:0007669"/>
    <property type="project" value="UniProtKB-KW"/>
</dbReference>
<evidence type="ECO:0000256" key="4">
    <source>
        <dbReference type="ARBA" id="ARBA00023015"/>
    </source>
</evidence>
<feature type="region of interest" description="Disordered" evidence="9">
    <location>
        <begin position="75"/>
        <end position="144"/>
    </location>
</feature>
<reference evidence="11" key="1">
    <citation type="submission" date="2025-08" db="UniProtKB">
        <authorList>
            <consortium name="Ensembl"/>
        </authorList>
    </citation>
    <scope>IDENTIFICATION</scope>
</reference>
<dbReference type="OMA" id="GPFCNDV"/>
<reference evidence="11" key="2">
    <citation type="submission" date="2025-09" db="UniProtKB">
        <authorList>
            <consortium name="Ensembl"/>
        </authorList>
    </citation>
    <scope>IDENTIFICATION</scope>
</reference>
<dbReference type="Proteomes" id="UP000694388">
    <property type="component" value="Unplaced"/>
</dbReference>
<evidence type="ECO:0000259" key="10">
    <source>
        <dbReference type="PROSITE" id="PS50809"/>
    </source>
</evidence>
<dbReference type="PANTHER" id="PTHR12322">
    <property type="entry name" value="DOUBLESEX AND MAB-3 RELATED TRANSCRIPTION FACTOR DMRT"/>
    <property type="match status" value="1"/>
</dbReference>
<evidence type="ECO:0000256" key="5">
    <source>
        <dbReference type="ARBA" id="ARBA00023125"/>
    </source>
</evidence>
<keyword evidence="4" id="KW-0805">Transcription regulation</keyword>
<evidence type="ECO:0000313" key="11">
    <source>
        <dbReference type="Ensembl" id="ENSEBUP00000021297.1"/>
    </source>
</evidence>
<evidence type="ECO:0000256" key="3">
    <source>
        <dbReference type="ARBA" id="ARBA00022833"/>
    </source>
</evidence>
<feature type="DNA-binding region" description="DM" evidence="8">
    <location>
        <begin position="28"/>
        <end position="75"/>
    </location>
</feature>
<keyword evidence="5 8" id="KW-0238">DNA-binding</keyword>
<dbReference type="AlphaFoldDB" id="A0A8C4QYW0"/>
<dbReference type="SUPFAM" id="SSF82927">
    <property type="entry name" value="Cysteine-rich DNA binding domain, (DM domain)"/>
    <property type="match status" value="1"/>
</dbReference>
<dbReference type="Pfam" id="PF00751">
    <property type="entry name" value="DM"/>
    <property type="match status" value="1"/>
</dbReference>
<evidence type="ECO:0000256" key="9">
    <source>
        <dbReference type="SAM" id="MobiDB-lite"/>
    </source>
</evidence>
<evidence type="ECO:0000256" key="8">
    <source>
        <dbReference type="PROSITE-ProRule" id="PRU00070"/>
    </source>
</evidence>
<evidence type="ECO:0000256" key="1">
    <source>
        <dbReference type="ARBA" id="ARBA00006834"/>
    </source>
</evidence>
<comment type="subcellular location">
    <subcellularLocation>
        <location evidence="8">Nucleus</location>
    </subcellularLocation>
</comment>
<feature type="domain" description="DM" evidence="10">
    <location>
        <begin position="28"/>
        <end position="75"/>
    </location>
</feature>
<dbReference type="CDD" id="cd14370">
    <property type="entry name" value="CUE_DMA"/>
    <property type="match status" value="1"/>
</dbReference>
<evidence type="ECO:0000256" key="6">
    <source>
        <dbReference type="ARBA" id="ARBA00023163"/>
    </source>
</evidence>
<evidence type="ECO:0000313" key="12">
    <source>
        <dbReference type="Proteomes" id="UP000694388"/>
    </source>
</evidence>
<comment type="similarity">
    <text evidence="1">Belongs to the DMRT family.</text>
</comment>
<dbReference type="GeneTree" id="ENSGT00940000160420"/>
<dbReference type="PANTHER" id="PTHR12322:SF120">
    <property type="entry name" value="DOUBLESEX- AND MAB-3-RELATED TRANSCRIPTION FACTOR 3"/>
    <property type="match status" value="1"/>
</dbReference>
<keyword evidence="2 8" id="KW-0479">Metal-binding</keyword>
<dbReference type="GO" id="GO:0000981">
    <property type="term" value="F:DNA-binding transcription factor activity, RNA polymerase II-specific"/>
    <property type="evidence" value="ECO:0007669"/>
    <property type="project" value="TreeGrafter"/>
</dbReference>
<keyword evidence="6" id="KW-0804">Transcription</keyword>
<dbReference type="Ensembl" id="ENSEBUT00000021872.1">
    <property type="protein sequence ID" value="ENSEBUP00000021297.1"/>
    <property type="gene ID" value="ENSEBUG00000013158.1"/>
</dbReference>
<keyword evidence="12" id="KW-1185">Reference proteome</keyword>
<dbReference type="InterPro" id="IPR001275">
    <property type="entry name" value="DM_DNA-bd"/>
</dbReference>
<dbReference type="GO" id="GO:0007548">
    <property type="term" value="P:sex differentiation"/>
    <property type="evidence" value="ECO:0007669"/>
    <property type="project" value="TreeGrafter"/>
</dbReference>
<evidence type="ECO:0000256" key="2">
    <source>
        <dbReference type="ARBA" id="ARBA00022723"/>
    </source>
</evidence>
<proteinExistence type="inferred from homology"/>
<name>A0A8C4QYW0_EPTBU</name>